<feature type="signal peptide" evidence="1">
    <location>
        <begin position="1"/>
        <end position="18"/>
    </location>
</feature>
<comment type="caution">
    <text evidence="2">The sequence shown here is derived from an EMBL/GenBank/DDBJ whole genome shotgun (WGS) entry which is preliminary data.</text>
</comment>
<protein>
    <submittedName>
        <fullName evidence="2">Uncharacterized protein</fullName>
    </submittedName>
</protein>
<dbReference type="EMBL" id="CAJNOJ010000133">
    <property type="protein sequence ID" value="CAF1175628.1"/>
    <property type="molecule type" value="Genomic_DNA"/>
</dbReference>
<name>A0A814UKG2_ADIRI</name>
<reference evidence="2" key="1">
    <citation type="submission" date="2021-02" db="EMBL/GenBank/DDBJ databases">
        <authorList>
            <person name="Nowell W R."/>
        </authorList>
    </citation>
    <scope>NUCLEOTIDE SEQUENCE</scope>
</reference>
<organism evidence="2 3">
    <name type="scientific">Adineta ricciae</name>
    <name type="common">Rotifer</name>
    <dbReference type="NCBI Taxonomy" id="249248"/>
    <lineage>
        <taxon>Eukaryota</taxon>
        <taxon>Metazoa</taxon>
        <taxon>Spiralia</taxon>
        <taxon>Gnathifera</taxon>
        <taxon>Rotifera</taxon>
        <taxon>Eurotatoria</taxon>
        <taxon>Bdelloidea</taxon>
        <taxon>Adinetida</taxon>
        <taxon>Adinetidae</taxon>
        <taxon>Adineta</taxon>
    </lineage>
</organism>
<accession>A0A814UKG2</accession>
<feature type="chain" id="PRO_5032809489" evidence="1">
    <location>
        <begin position="19"/>
        <end position="102"/>
    </location>
</feature>
<proteinExistence type="predicted"/>
<gene>
    <name evidence="2" type="ORF">EDS130_LOCUS23946</name>
</gene>
<evidence type="ECO:0000313" key="3">
    <source>
        <dbReference type="Proteomes" id="UP000663852"/>
    </source>
</evidence>
<keyword evidence="1" id="KW-0732">Signal</keyword>
<dbReference type="AlphaFoldDB" id="A0A814UKG2"/>
<evidence type="ECO:0000256" key="1">
    <source>
        <dbReference type="SAM" id="SignalP"/>
    </source>
</evidence>
<evidence type="ECO:0000313" key="2">
    <source>
        <dbReference type="EMBL" id="CAF1175628.1"/>
    </source>
</evidence>
<dbReference type="Proteomes" id="UP000663852">
    <property type="component" value="Unassembled WGS sequence"/>
</dbReference>
<dbReference type="OrthoDB" id="10461396at2759"/>
<sequence length="102" mass="11598">MSLTFLFILLLFVRTSSTKQCYHCVMCDDTAELRITVDEGDWCYKSIVMGIIFRGSPGQRCISNANYFCCMGHLCNRGTQIVRISVFCFLVFICSSLQISLL</sequence>